<dbReference type="Gene3D" id="1.10.10.970">
    <property type="entry name" value="RNA 2'-phosphotransferase, Tpt1/KptA family, N-terminal domain"/>
    <property type="match status" value="1"/>
</dbReference>
<evidence type="ECO:0000256" key="4">
    <source>
        <dbReference type="ARBA" id="ARBA00025212"/>
    </source>
</evidence>
<dbReference type="GO" id="GO:0000215">
    <property type="term" value="F:tRNA 2'-phosphotransferase activity"/>
    <property type="evidence" value="ECO:0007669"/>
    <property type="project" value="TreeGrafter"/>
</dbReference>
<evidence type="ECO:0000256" key="1">
    <source>
        <dbReference type="ARBA" id="ARBA00009836"/>
    </source>
</evidence>
<dbReference type="PANTHER" id="PTHR12684:SF2">
    <property type="entry name" value="TRNA 2'-PHOSPHOTRANSFERASE 1"/>
    <property type="match status" value="1"/>
</dbReference>
<dbReference type="GO" id="GO:0003950">
    <property type="term" value="F:NAD+ poly-ADP-ribosyltransferase activity"/>
    <property type="evidence" value="ECO:0007669"/>
    <property type="project" value="InterPro"/>
</dbReference>
<proteinExistence type="inferred from homology"/>
<dbReference type="InterPro" id="IPR042081">
    <property type="entry name" value="RNA_2'-PTrans_C"/>
</dbReference>
<accession>A0A6J4M9H8</accession>
<dbReference type="InterPro" id="IPR002745">
    <property type="entry name" value="Ptrans_KptA/Tpt1"/>
</dbReference>
<evidence type="ECO:0000313" key="6">
    <source>
        <dbReference type="EMBL" id="CAA9353384.1"/>
    </source>
</evidence>
<comment type="similarity">
    <text evidence="1 5">Belongs to the KptA/TPT1 family.</text>
</comment>
<dbReference type="EC" id="2.7.1.-" evidence="5"/>
<dbReference type="HAMAP" id="MF_00299">
    <property type="entry name" value="KptA"/>
    <property type="match status" value="1"/>
</dbReference>
<dbReference type="Gene3D" id="3.20.170.30">
    <property type="match status" value="1"/>
</dbReference>
<dbReference type="SUPFAM" id="SSF56399">
    <property type="entry name" value="ADP-ribosylation"/>
    <property type="match status" value="1"/>
</dbReference>
<keyword evidence="3 5" id="KW-0520">NAD</keyword>
<reference evidence="6" key="1">
    <citation type="submission" date="2020-02" db="EMBL/GenBank/DDBJ databases">
        <authorList>
            <person name="Meier V. D."/>
        </authorList>
    </citation>
    <scope>NUCLEOTIDE SEQUENCE</scope>
    <source>
        <strain evidence="6">AVDCRST_MAG46</strain>
    </source>
</reference>
<comment type="function">
    <text evidence="4 5">Removes the 2'-phosphate from RNA via an intermediate in which the phosphate is ADP-ribosylated by NAD followed by a presumed transesterification to release the RNA and generate ADP-ribose 1''-2''-cyclic phosphate (APPR&gt;P). May function as an ADP-ribosylase.</text>
</comment>
<dbReference type="PANTHER" id="PTHR12684">
    <property type="entry name" value="PUTATIVE PHOSPHOTRANSFERASE"/>
    <property type="match status" value="1"/>
</dbReference>
<dbReference type="Pfam" id="PF01885">
    <property type="entry name" value="PTS_2-RNA"/>
    <property type="match status" value="1"/>
</dbReference>
<keyword evidence="2 5" id="KW-0808">Transferase</keyword>
<protein>
    <recommendedName>
        <fullName evidence="5">Probable RNA 2'-phosphotransferase</fullName>
        <ecNumber evidence="5">2.7.1.-</ecNumber>
    </recommendedName>
</protein>
<evidence type="ECO:0000256" key="5">
    <source>
        <dbReference type="HAMAP-Rule" id="MF_00299"/>
    </source>
</evidence>
<dbReference type="GO" id="GO:0006388">
    <property type="term" value="P:tRNA splicing, via endonucleolytic cleavage and ligation"/>
    <property type="evidence" value="ECO:0007669"/>
    <property type="project" value="UniProtKB-UniRule"/>
</dbReference>
<evidence type="ECO:0000256" key="2">
    <source>
        <dbReference type="ARBA" id="ARBA00022679"/>
    </source>
</evidence>
<name>A0A6J4M9H8_9ACTN</name>
<dbReference type="EMBL" id="CADCUD010000187">
    <property type="protein sequence ID" value="CAA9353384.1"/>
    <property type="molecule type" value="Genomic_DNA"/>
</dbReference>
<dbReference type="InterPro" id="IPR042080">
    <property type="entry name" value="RNA_2'-PTrans_N"/>
</dbReference>
<evidence type="ECO:0000256" key="3">
    <source>
        <dbReference type="ARBA" id="ARBA00023027"/>
    </source>
</evidence>
<dbReference type="AlphaFoldDB" id="A0A6J4M9H8"/>
<sequence length="185" mass="20790">MPDRHRQLSKAVAHALRHQPRQYGLELDGHGWTSVSDLLEGLIRRRPGWQLRREDLVTMIEASDKRRFEIDGDRIRALYGHSVPGRILKPRSRPPELLFHGTAPTVVPAILAEGLRPMTRQYVHLSVDVQTAHVVGRRRCAVPVILEVAAGEADRAGVEFWCGNDDVWLAESVPPAYVRVGASME</sequence>
<gene>
    <name evidence="5" type="primary">kptA</name>
    <name evidence="6" type="ORF">AVDCRST_MAG46-2750</name>
</gene>
<organism evidence="6">
    <name type="scientific">uncultured Nocardioidaceae bacterium</name>
    <dbReference type="NCBI Taxonomy" id="253824"/>
    <lineage>
        <taxon>Bacteria</taxon>
        <taxon>Bacillati</taxon>
        <taxon>Actinomycetota</taxon>
        <taxon>Actinomycetes</taxon>
        <taxon>Propionibacteriales</taxon>
        <taxon>Nocardioidaceae</taxon>
        <taxon>environmental samples</taxon>
    </lineage>
</organism>
<dbReference type="InterPro" id="IPR022928">
    <property type="entry name" value="RNA_2'-PTrans_KptA"/>
</dbReference>